<evidence type="ECO:0000313" key="1">
    <source>
        <dbReference type="EMBL" id="NER30909.1"/>
    </source>
</evidence>
<sequence length="127" mass="14227">MKKLTSIAISSVFITALVTISACGSRAKMETCKVIEIEDAEFEVEFGDIDAEGGEIEMVCGDKIVDVAWNEFRDQLKIDPGKFKNNLEAFKGQFTCMRDERSNKKEVFCNARGSSNEFVALNFSYDD</sequence>
<organism evidence="1">
    <name type="scientific">Symploca sp. SIO1C4</name>
    <dbReference type="NCBI Taxonomy" id="2607765"/>
    <lineage>
        <taxon>Bacteria</taxon>
        <taxon>Bacillati</taxon>
        <taxon>Cyanobacteriota</taxon>
        <taxon>Cyanophyceae</taxon>
        <taxon>Coleofasciculales</taxon>
        <taxon>Coleofasciculaceae</taxon>
        <taxon>Symploca</taxon>
    </lineage>
</organism>
<gene>
    <name evidence="1" type="ORF">F6J89_25635</name>
</gene>
<accession>A0A6B3NCU0</accession>
<name>A0A6B3NCU0_9CYAN</name>
<proteinExistence type="predicted"/>
<dbReference type="EMBL" id="JAAHFQ010000672">
    <property type="protein sequence ID" value="NER30909.1"/>
    <property type="molecule type" value="Genomic_DNA"/>
</dbReference>
<protein>
    <submittedName>
        <fullName evidence="1">Uncharacterized protein</fullName>
    </submittedName>
</protein>
<comment type="caution">
    <text evidence="1">The sequence shown here is derived from an EMBL/GenBank/DDBJ whole genome shotgun (WGS) entry which is preliminary data.</text>
</comment>
<reference evidence="1" key="1">
    <citation type="submission" date="2019-11" db="EMBL/GenBank/DDBJ databases">
        <title>Genomic insights into an expanded diversity of filamentous marine cyanobacteria reveals the extraordinary biosynthetic potential of Moorea and Okeania.</title>
        <authorList>
            <person name="Ferreira Leao T."/>
            <person name="Wang M."/>
            <person name="Moss N."/>
            <person name="Da Silva R."/>
            <person name="Sanders J."/>
            <person name="Nurk S."/>
            <person name="Gurevich A."/>
            <person name="Humphrey G."/>
            <person name="Reher R."/>
            <person name="Zhu Q."/>
            <person name="Belda-Ferre P."/>
            <person name="Glukhov E."/>
            <person name="Rex R."/>
            <person name="Dorrestein P.C."/>
            <person name="Knight R."/>
            <person name="Pevzner P."/>
            <person name="Gerwick W.H."/>
            <person name="Gerwick L."/>
        </authorList>
    </citation>
    <scope>NUCLEOTIDE SEQUENCE</scope>
    <source>
        <strain evidence="1">SIO1C4</strain>
    </source>
</reference>
<dbReference type="PROSITE" id="PS51257">
    <property type="entry name" value="PROKAR_LIPOPROTEIN"/>
    <property type="match status" value="1"/>
</dbReference>
<dbReference type="AlphaFoldDB" id="A0A6B3NCU0"/>